<protein>
    <submittedName>
        <fullName evidence="1">DUF1492 domain-containing protein</fullName>
    </submittedName>
</protein>
<evidence type="ECO:0000313" key="1">
    <source>
        <dbReference type="EMBL" id="MBC3889497.1"/>
    </source>
</evidence>
<gene>
    <name evidence="1" type="ORF">GH810_14370</name>
</gene>
<keyword evidence="2" id="KW-1185">Reference proteome</keyword>
<dbReference type="Proteomes" id="UP000616595">
    <property type="component" value="Unassembled WGS sequence"/>
</dbReference>
<comment type="caution">
    <text evidence="1">The sequence shown here is derived from an EMBL/GenBank/DDBJ whole genome shotgun (WGS) entry which is preliminary data.</text>
</comment>
<dbReference type="Pfam" id="PF07374">
    <property type="entry name" value="DUF1492"/>
    <property type="match status" value="1"/>
</dbReference>
<dbReference type="InterPro" id="IPR013324">
    <property type="entry name" value="RNA_pol_sigma_r3/r4-like"/>
</dbReference>
<dbReference type="RefSeq" id="WP_148568491.1">
    <property type="nucleotide sequence ID" value="NZ_RXYA01000018.1"/>
</dbReference>
<evidence type="ECO:0000313" key="2">
    <source>
        <dbReference type="Proteomes" id="UP000616595"/>
    </source>
</evidence>
<reference evidence="1" key="2">
    <citation type="submission" date="2020-10" db="EMBL/GenBank/DDBJ databases">
        <title>Comparative genomics of the Acetobacterium genus.</title>
        <authorList>
            <person name="Marshall C."/>
            <person name="May H."/>
            <person name="Norman S."/>
        </authorList>
    </citation>
    <scope>NUCLEOTIDE SEQUENCE</scope>
    <source>
        <strain evidence="1">DER-2019</strain>
    </source>
</reference>
<organism evidence="1 2">
    <name type="scientific">Acetobacterium paludosum</name>
    <dbReference type="NCBI Taxonomy" id="52693"/>
    <lineage>
        <taxon>Bacteria</taxon>
        <taxon>Bacillati</taxon>
        <taxon>Bacillota</taxon>
        <taxon>Clostridia</taxon>
        <taxon>Eubacteriales</taxon>
        <taxon>Eubacteriaceae</taxon>
        <taxon>Acetobacterium</taxon>
    </lineage>
</organism>
<dbReference type="Gene3D" id="1.10.10.10">
    <property type="entry name" value="Winged helix-like DNA-binding domain superfamily/Winged helix DNA-binding domain"/>
    <property type="match status" value="1"/>
</dbReference>
<dbReference type="InterPro" id="IPR036388">
    <property type="entry name" value="WH-like_DNA-bd_sf"/>
</dbReference>
<name>A0A923HYI6_9FIRM</name>
<dbReference type="AlphaFoldDB" id="A0A923HYI6"/>
<dbReference type="InterPro" id="IPR010861">
    <property type="entry name" value="DUF1492"/>
</dbReference>
<dbReference type="SUPFAM" id="SSF88659">
    <property type="entry name" value="Sigma3 and sigma4 domains of RNA polymerase sigma factors"/>
    <property type="match status" value="1"/>
</dbReference>
<sequence>MSSKAVCRPKDKRKDEILRGYEYQIELTNSLEREIERLMTKATKMTNIITDMPRGGACMDMGDKIIEWLPLQEQIKAEIEESVRIRTEIMGCLDSVKIPKLRTVLQLTYIECLSQGEIAEKMHYSVKQVYNLTNEALELVKIK</sequence>
<accession>A0A923HYI6</accession>
<dbReference type="EMBL" id="WJBD01000019">
    <property type="protein sequence ID" value="MBC3889497.1"/>
    <property type="molecule type" value="Genomic_DNA"/>
</dbReference>
<reference evidence="1" key="1">
    <citation type="submission" date="2019-10" db="EMBL/GenBank/DDBJ databases">
        <authorList>
            <person name="Ross D.E."/>
            <person name="Gulliver D."/>
        </authorList>
    </citation>
    <scope>NUCLEOTIDE SEQUENCE</scope>
    <source>
        <strain evidence="1">DER-2019</strain>
    </source>
</reference>
<dbReference type="OrthoDB" id="9967249at2"/>
<proteinExistence type="predicted"/>